<evidence type="ECO:0000313" key="3">
    <source>
        <dbReference type="RefSeq" id="XP_018456427.1"/>
    </source>
</evidence>
<organism evidence="2 3">
    <name type="scientific">Raphanus sativus</name>
    <name type="common">Radish</name>
    <name type="synonym">Raphanus raphanistrum var. sativus</name>
    <dbReference type="NCBI Taxonomy" id="3726"/>
    <lineage>
        <taxon>Eukaryota</taxon>
        <taxon>Viridiplantae</taxon>
        <taxon>Streptophyta</taxon>
        <taxon>Embryophyta</taxon>
        <taxon>Tracheophyta</taxon>
        <taxon>Spermatophyta</taxon>
        <taxon>Magnoliopsida</taxon>
        <taxon>eudicotyledons</taxon>
        <taxon>Gunneridae</taxon>
        <taxon>Pentapetalae</taxon>
        <taxon>rosids</taxon>
        <taxon>malvids</taxon>
        <taxon>Brassicales</taxon>
        <taxon>Brassicaceae</taxon>
        <taxon>Brassiceae</taxon>
        <taxon>Raphanus</taxon>
    </lineage>
</organism>
<accession>A0A6J0L8I0</accession>
<sequence length="146" mass="16400">MSSVDEPGKQVRSAIVSAADSPENNEKPMEEKSGVKFKIMSLKIKAPTDYMPELVCESQREDKIIRMRLSCHIVRVVFLDPENPNPMMEKLKSQLAEADAADEARKKAPEVTSSDPKPTGEGLVIDEWKQRWERYLAQQQGGVDLA</sequence>
<dbReference type="AlphaFoldDB" id="A0A6J0L8I0"/>
<dbReference type="KEGG" id="rsz:108827515"/>
<reference evidence="3" key="2">
    <citation type="submission" date="2025-08" db="UniProtKB">
        <authorList>
            <consortium name="RefSeq"/>
        </authorList>
    </citation>
    <scope>IDENTIFICATION</scope>
    <source>
        <tissue evidence="3">Leaf</tissue>
    </source>
</reference>
<feature type="region of interest" description="Disordered" evidence="1">
    <location>
        <begin position="1"/>
        <end position="32"/>
    </location>
</feature>
<dbReference type="GeneID" id="108827515"/>
<dbReference type="RefSeq" id="XP_018456427.1">
    <property type="nucleotide sequence ID" value="XM_018600925.2"/>
</dbReference>
<feature type="region of interest" description="Disordered" evidence="1">
    <location>
        <begin position="92"/>
        <end position="124"/>
    </location>
</feature>
<name>A0A6J0L8I0_RAPSA</name>
<proteinExistence type="predicted"/>
<evidence type="ECO:0000256" key="1">
    <source>
        <dbReference type="SAM" id="MobiDB-lite"/>
    </source>
</evidence>
<gene>
    <name evidence="3" type="primary">LOC108827515</name>
</gene>
<dbReference type="Proteomes" id="UP000504610">
    <property type="component" value="Chromosome 9"/>
</dbReference>
<reference evidence="2" key="1">
    <citation type="journal article" date="2019" name="Database">
        <title>The radish genome database (RadishGD): an integrated information resource for radish genomics.</title>
        <authorList>
            <person name="Yu H.J."/>
            <person name="Baek S."/>
            <person name="Lee Y.J."/>
            <person name="Cho A."/>
            <person name="Mun J.H."/>
        </authorList>
    </citation>
    <scope>NUCLEOTIDE SEQUENCE [LARGE SCALE GENOMIC DNA]</scope>
    <source>
        <strain evidence="2">cv. WK10039</strain>
    </source>
</reference>
<keyword evidence="2" id="KW-1185">Reference proteome</keyword>
<evidence type="ECO:0000313" key="2">
    <source>
        <dbReference type="Proteomes" id="UP000504610"/>
    </source>
</evidence>
<protein>
    <submittedName>
        <fullName evidence="3">Vesicle-associated protein 4-3 isoform X1</fullName>
    </submittedName>
</protein>